<dbReference type="OrthoDB" id="1109220at2759"/>
<sequence length="473" mass="53609">MYRKKDTFFINTFIYNKPTLSPPVHTKPTIPPPDYTPPAYKPTPSHPVYKNSPSHSPPPPYVPKQTYAPPTKPYVVPYVPQIIKAVEGIILCKNGYETYPILDIVGNECPKHTSPKVHLTLKFGLALVRFCVYLELLGFPPCNRLPQNHALFTSGIGTCSGSLAVGDHLQEWRKCFPHVTHILLISGDISWFTGSWFNSSILSLGYTILGAFPAPRPPGYYSSREWVWEDLLRKEVQVKEYWDYSLLLVPETEIQRPPRCCTLYEIPSPSCDDFINHLESSEHRLEFTNSVLAFVDENSYAINHCKLFEYPGFNDRDKTIPWTGEDLSQNVSCLSDRAFNNRILNQIKDPQSMPTCTYTHAWAWESLLTEKSCLVDRNSLIPSLEENSSLLKDTNSHDAWWICTVCRIPSQSCDDFINHLKSTSHSRETVVNSWSGPLAARWASLELAGPLPPLVICDLRSAQNVGPQVRAQQ</sequence>
<evidence type="ECO:0000313" key="2">
    <source>
        <dbReference type="EMBL" id="VVB14168.1"/>
    </source>
</evidence>
<organism evidence="2 3">
    <name type="scientific">Arabis nemorensis</name>
    <dbReference type="NCBI Taxonomy" id="586526"/>
    <lineage>
        <taxon>Eukaryota</taxon>
        <taxon>Viridiplantae</taxon>
        <taxon>Streptophyta</taxon>
        <taxon>Embryophyta</taxon>
        <taxon>Tracheophyta</taxon>
        <taxon>Spermatophyta</taxon>
        <taxon>Magnoliopsida</taxon>
        <taxon>eudicotyledons</taxon>
        <taxon>Gunneridae</taxon>
        <taxon>Pentapetalae</taxon>
        <taxon>rosids</taxon>
        <taxon>malvids</taxon>
        <taxon>Brassicales</taxon>
        <taxon>Brassicaceae</taxon>
        <taxon>Arabideae</taxon>
        <taxon>Arabis</taxon>
    </lineage>
</organism>
<feature type="region of interest" description="Disordered" evidence="1">
    <location>
        <begin position="24"/>
        <end position="63"/>
    </location>
</feature>
<dbReference type="Proteomes" id="UP000489600">
    <property type="component" value="Unassembled WGS sequence"/>
</dbReference>
<comment type="caution">
    <text evidence="2">The sequence shown here is derived from an EMBL/GenBank/DDBJ whole genome shotgun (WGS) entry which is preliminary data.</text>
</comment>
<feature type="compositionally biased region" description="Pro residues" evidence="1">
    <location>
        <begin position="29"/>
        <end position="45"/>
    </location>
</feature>
<accession>A0A565CKA8</accession>
<evidence type="ECO:0000313" key="3">
    <source>
        <dbReference type="Proteomes" id="UP000489600"/>
    </source>
</evidence>
<keyword evidence="3" id="KW-1185">Reference proteome</keyword>
<evidence type="ECO:0000256" key="1">
    <source>
        <dbReference type="SAM" id="MobiDB-lite"/>
    </source>
</evidence>
<dbReference type="EMBL" id="CABITT030000008">
    <property type="protein sequence ID" value="VVB14168.1"/>
    <property type="molecule type" value="Genomic_DNA"/>
</dbReference>
<protein>
    <submittedName>
        <fullName evidence="2">Uncharacterized protein</fullName>
    </submittedName>
</protein>
<reference evidence="2" key="1">
    <citation type="submission" date="2019-07" db="EMBL/GenBank/DDBJ databases">
        <authorList>
            <person name="Dittberner H."/>
        </authorList>
    </citation>
    <scope>NUCLEOTIDE SEQUENCE [LARGE SCALE GENOMIC DNA]</scope>
</reference>
<proteinExistence type="predicted"/>
<dbReference type="AlphaFoldDB" id="A0A565CKA8"/>
<gene>
    <name evidence="2" type="ORF">ANE_LOCUS24612</name>
</gene>
<name>A0A565CKA8_9BRAS</name>